<name>A0A452VLH5_URSMA</name>
<reference evidence="1" key="1">
    <citation type="submission" date="2019-03" db="UniProtKB">
        <authorList>
            <consortium name="Ensembl"/>
        </authorList>
    </citation>
    <scope>IDENTIFICATION</scope>
</reference>
<dbReference type="AlphaFoldDB" id="A0A452VLH5"/>
<dbReference type="Ensembl" id="ENSUMAT00000040961.1">
    <property type="protein sequence ID" value="ENSUMAP00000034623.1"/>
    <property type="gene ID" value="ENSUMAG00000024931.1"/>
</dbReference>
<sequence length="83" mass="8991">MASRLNCRVGALVLRALRACSPRGVSAVHSIASGGGVPTDEQTTGLEMEAMMAAWKGLDPYVATQHLCVLQMRTNLPRCYLMR</sequence>
<evidence type="ECO:0000313" key="1">
    <source>
        <dbReference type="Ensembl" id="ENSUMAP00000034623"/>
    </source>
</evidence>
<proteinExistence type="predicted"/>
<dbReference type="GeneTree" id="ENSGT00950000185884"/>
<accession>A0A452VLH5</accession>
<organism evidence="1">
    <name type="scientific">Ursus maritimus</name>
    <name type="common">Polar bear</name>
    <name type="synonym">Thalarctos maritimus</name>
    <dbReference type="NCBI Taxonomy" id="29073"/>
    <lineage>
        <taxon>Eukaryota</taxon>
        <taxon>Metazoa</taxon>
        <taxon>Chordata</taxon>
        <taxon>Craniata</taxon>
        <taxon>Vertebrata</taxon>
        <taxon>Euteleostomi</taxon>
        <taxon>Mammalia</taxon>
        <taxon>Eutheria</taxon>
        <taxon>Laurasiatheria</taxon>
        <taxon>Carnivora</taxon>
        <taxon>Caniformia</taxon>
        <taxon>Ursidae</taxon>
        <taxon>Ursus</taxon>
    </lineage>
</organism>
<dbReference type="OMA" id="LPRCYLM"/>
<protein>
    <submittedName>
        <fullName evidence="1">Uncharacterized protein</fullName>
    </submittedName>
</protein>